<protein>
    <recommendedName>
        <fullName evidence="8">Histone H4</fullName>
    </recommendedName>
</protein>
<proteinExistence type="inferred from homology"/>
<feature type="non-terminal residue" evidence="9">
    <location>
        <position position="1"/>
    </location>
</feature>
<evidence type="ECO:0000313" key="9">
    <source>
        <dbReference type="EMBL" id="KAF2645238.1"/>
    </source>
</evidence>
<dbReference type="Gene3D" id="1.10.20.10">
    <property type="entry name" value="Histone, subunit A"/>
    <property type="match status" value="1"/>
</dbReference>
<evidence type="ECO:0000256" key="3">
    <source>
        <dbReference type="ARBA" id="ARBA00006564"/>
    </source>
</evidence>
<dbReference type="SMART" id="SM00417">
    <property type="entry name" value="H4"/>
    <property type="match status" value="1"/>
</dbReference>
<keyword evidence="5 8" id="KW-0238">DNA-binding</keyword>
<dbReference type="Proteomes" id="UP000799753">
    <property type="component" value="Unassembled WGS sequence"/>
</dbReference>
<organism evidence="9 10">
    <name type="scientific">Massarina eburnea CBS 473.64</name>
    <dbReference type="NCBI Taxonomy" id="1395130"/>
    <lineage>
        <taxon>Eukaryota</taxon>
        <taxon>Fungi</taxon>
        <taxon>Dikarya</taxon>
        <taxon>Ascomycota</taxon>
        <taxon>Pezizomycotina</taxon>
        <taxon>Dothideomycetes</taxon>
        <taxon>Pleosporomycetidae</taxon>
        <taxon>Pleosporales</taxon>
        <taxon>Massarineae</taxon>
        <taxon>Massarinaceae</taxon>
        <taxon>Massarina</taxon>
    </lineage>
</organism>
<evidence type="ECO:0000256" key="1">
    <source>
        <dbReference type="ARBA" id="ARBA00004123"/>
    </source>
</evidence>
<dbReference type="AlphaFoldDB" id="A0A6A6SFP5"/>
<keyword evidence="6 8" id="KW-0539">Nucleus</keyword>
<comment type="subcellular location">
    <subcellularLocation>
        <location evidence="2">Chromosome</location>
    </subcellularLocation>
    <subcellularLocation>
        <location evidence="1">Nucleus</location>
    </subcellularLocation>
</comment>
<dbReference type="InterPro" id="IPR001951">
    <property type="entry name" value="Histone_H4"/>
</dbReference>
<accession>A0A6A6SFP5</accession>
<dbReference type="GO" id="GO:0046982">
    <property type="term" value="F:protein heterodimerization activity"/>
    <property type="evidence" value="ECO:0007669"/>
    <property type="project" value="InterPro"/>
</dbReference>
<dbReference type="InterPro" id="IPR009072">
    <property type="entry name" value="Histone-fold"/>
</dbReference>
<sequence>YRKVQRDNILGITKGDLRRLARRGGIKRISAGIYDDMRYVLKQRLELLLKQIVALVEHGGRKTVTVTDVIFTLNRLGRPLYGFDASFDGRTR</sequence>
<comment type="subunit">
    <text evidence="8">The nucleosome is a histone octamer containing two molecules each of H2A, H2B, H3 and H4 assembled in one H3-H4 heterotetramer and two H2A-H2B heterodimers. The octamer wraps approximately 147 bp of DNA.</text>
</comment>
<reference evidence="9" key="1">
    <citation type="journal article" date="2020" name="Stud. Mycol.">
        <title>101 Dothideomycetes genomes: a test case for predicting lifestyles and emergence of pathogens.</title>
        <authorList>
            <person name="Haridas S."/>
            <person name="Albert R."/>
            <person name="Binder M."/>
            <person name="Bloem J."/>
            <person name="Labutti K."/>
            <person name="Salamov A."/>
            <person name="Andreopoulos B."/>
            <person name="Baker S."/>
            <person name="Barry K."/>
            <person name="Bills G."/>
            <person name="Bluhm B."/>
            <person name="Cannon C."/>
            <person name="Castanera R."/>
            <person name="Culley D."/>
            <person name="Daum C."/>
            <person name="Ezra D."/>
            <person name="Gonzalez J."/>
            <person name="Henrissat B."/>
            <person name="Kuo A."/>
            <person name="Liang C."/>
            <person name="Lipzen A."/>
            <person name="Lutzoni F."/>
            <person name="Magnuson J."/>
            <person name="Mondo S."/>
            <person name="Nolan M."/>
            <person name="Ohm R."/>
            <person name="Pangilinan J."/>
            <person name="Park H.-J."/>
            <person name="Ramirez L."/>
            <person name="Alfaro M."/>
            <person name="Sun H."/>
            <person name="Tritt A."/>
            <person name="Yoshinaga Y."/>
            <person name="Zwiers L.-H."/>
            <person name="Turgeon B."/>
            <person name="Goodwin S."/>
            <person name="Spatafora J."/>
            <person name="Crous P."/>
            <person name="Grigoriev I."/>
        </authorList>
    </citation>
    <scope>NUCLEOTIDE SEQUENCE</scope>
    <source>
        <strain evidence="9">CBS 473.64</strain>
    </source>
</reference>
<dbReference type="PRINTS" id="PR00623">
    <property type="entry name" value="HISTONEH4"/>
</dbReference>
<evidence type="ECO:0000256" key="2">
    <source>
        <dbReference type="ARBA" id="ARBA00004286"/>
    </source>
</evidence>
<comment type="similarity">
    <text evidence="3 8">Belongs to the histone H4 family.</text>
</comment>
<dbReference type="PANTHER" id="PTHR10484">
    <property type="entry name" value="HISTONE H4"/>
    <property type="match status" value="1"/>
</dbReference>
<evidence type="ECO:0000256" key="4">
    <source>
        <dbReference type="ARBA" id="ARBA00022454"/>
    </source>
</evidence>
<dbReference type="GO" id="GO:0000786">
    <property type="term" value="C:nucleosome"/>
    <property type="evidence" value="ECO:0007669"/>
    <property type="project" value="UniProtKB-KW"/>
</dbReference>
<dbReference type="GO" id="GO:0005634">
    <property type="term" value="C:nucleus"/>
    <property type="evidence" value="ECO:0007669"/>
    <property type="project" value="UniProtKB-SubCell"/>
</dbReference>
<keyword evidence="4 8" id="KW-0158">Chromosome</keyword>
<dbReference type="SUPFAM" id="SSF47113">
    <property type="entry name" value="Histone-fold"/>
    <property type="match status" value="1"/>
</dbReference>
<evidence type="ECO:0000256" key="7">
    <source>
        <dbReference type="ARBA" id="ARBA00023269"/>
    </source>
</evidence>
<dbReference type="GO" id="GO:0030527">
    <property type="term" value="F:structural constituent of chromatin"/>
    <property type="evidence" value="ECO:0007669"/>
    <property type="project" value="InterPro"/>
</dbReference>
<evidence type="ECO:0000313" key="10">
    <source>
        <dbReference type="Proteomes" id="UP000799753"/>
    </source>
</evidence>
<keyword evidence="7 8" id="KW-0544">Nucleosome core</keyword>
<dbReference type="GO" id="GO:0003677">
    <property type="term" value="F:DNA binding"/>
    <property type="evidence" value="ECO:0007669"/>
    <property type="project" value="UniProtKB-KW"/>
</dbReference>
<evidence type="ECO:0000256" key="5">
    <source>
        <dbReference type="ARBA" id="ARBA00023125"/>
    </source>
</evidence>
<dbReference type="EMBL" id="MU006777">
    <property type="protein sequence ID" value="KAF2645238.1"/>
    <property type="molecule type" value="Genomic_DNA"/>
</dbReference>
<dbReference type="OrthoDB" id="3919494at2759"/>
<evidence type="ECO:0000256" key="6">
    <source>
        <dbReference type="ARBA" id="ARBA00023242"/>
    </source>
</evidence>
<gene>
    <name evidence="9" type="ORF">P280DRAFT_389747</name>
</gene>
<comment type="function">
    <text evidence="8">Core component of nucleosome. Nucleosomes wrap and compact DNA into chromatin, limiting DNA accessibility to the cellular machineries which require DNA as a template. Histones thereby play a central role in transcription regulation, DNA repair, DNA replication and chromosomal stability. DNA accessibility is regulated via a complex set of post-translational modifications of histones, also called histone code, and nucleosome remodeling.</text>
</comment>
<keyword evidence="10" id="KW-1185">Reference proteome</keyword>
<evidence type="ECO:0000256" key="8">
    <source>
        <dbReference type="RuleBase" id="RU000528"/>
    </source>
</evidence>
<name>A0A6A6SFP5_9PLEO</name>
<dbReference type="CDD" id="cd22912">
    <property type="entry name" value="HFD_H4"/>
    <property type="match status" value="1"/>
</dbReference>